<dbReference type="Pfam" id="PF00361">
    <property type="entry name" value="Proton_antipo_M"/>
    <property type="match status" value="1"/>
</dbReference>
<name>A0A1I4XKG6_9FLAO</name>
<comment type="subcellular location">
    <subcellularLocation>
        <location evidence="1">Endomembrane system</location>
        <topology evidence="1">Multi-pass membrane protein</topology>
    </subcellularLocation>
    <subcellularLocation>
        <location evidence="6">Membrane</location>
        <topology evidence="6">Multi-pass membrane protein</topology>
    </subcellularLocation>
</comment>
<dbReference type="STRING" id="684065.SAMN05421738_10964"/>
<dbReference type="GO" id="GO:0042773">
    <property type="term" value="P:ATP synthesis coupled electron transport"/>
    <property type="evidence" value="ECO:0007669"/>
    <property type="project" value="InterPro"/>
</dbReference>
<keyword evidence="3 6" id="KW-0812">Transmembrane</keyword>
<feature type="transmembrane region" description="Helical" evidence="7">
    <location>
        <begin position="106"/>
        <end position="123"/>
    </location>
</feature>
<evidence type="ECO:0000259" key="8">
    <source>
        <dbReference type="Pfam" id="PF00361"/>
    </source>
</evidence>
<gene>
    <name evidence="9" type="ORF">SAMN05421738_10964</name>
</gene>
<feature type="transmembrane region" description="Helical" evidence="7">
    <location>
        <begin position="28"/>
        <end position="50"/>
    </location>
</feature>
<evidence type="ECO:0000256" key="5">
    <source>
        <dbReference type="ARBA" id="ARBA00023136"/>
    </source>
</evidence>
<sequence length="472" mass="52252">MLLSLFIILPLIVGVFMLLMKDQKPQRWLGAFVGGALVALYFFITCKGGTNELVYHAPWFNFNSVKTYFALNAQGLGGLMLLLSNFTYLALFVYLSTSKQNYSNTFYGLLLITLAGLNGVFLAEDLILFYFFWEVVLIPVYFLIGLFGKGKDKLRANMTFFLYTILGSMFMLGGIVYIGFYLKPTSFLLADVQQVTSAVYSTNTTLALLFLIAFVIKIPIFPFHTWQPTIYKTSPTPLTVVLSALMAKMGLFAVVNWYLGMFPTVSGLFKYIMYIAIFGLVYASLIALSSKNVKKIIAYSSIAHLALIFVSLFSELANGITGAYFQMFSHGLVVLGLWICVDIMERKYHLTDIKSIGGLAKVDPTLSILFMIFGLANIALPLTSSFIGEFMMLSALFTFNPVLCVVACLGVILSAVYTLRLSSEILFGEVKNIKEKDSKKGGFGPIAVLSVIAILIIILGIYPAPIFNLLAH</sequence>
<dbReference type="OrthoDB" id="9811718at2"/>
<evidence type="ECO:0000256" key="2">
    <source>
        <dbReference type="ARBA" id="ARBA00009025"/>
    </source>
</evidence>
<reference evidence="10" key="1">
    <citation type="submission" date="2016-10" db="EMBL/GenBank/DDBJ databases">
        <authorList>
            <person name="Varghese N."/>
            <person name="Submissions S."/>
        </authorList>
    </citation>
    <scope>NUCLEOTIDE SEQUENCE [LARGE SCALE GENOMIC DNA]</scope>
    <source>
        <strain evidence="10">XJ109</strain>
    </source>
</reference>
<accession>A0A1I4XKG6</accession>
<dbReference type="PRINTS" id="PR01437">
    <property type="entry name" value="NUOXDRDTASE4"/>
</dbReference>
<feature type="transmembrane region" description="Helical" evidence="7">
    <location>
        <begin position="271"/>
        <end position="289"/>
    </location>
</feature>
<dbReference type="PANTHER" id="PTHR43507:SF1">
    <property type="entry name" value="NADH-UBIQUINONE OXIDOREDUCTASE CHAIN 4"/>
    <property type="match status" value="1"/>
</dbReference>
<proteinExistence type="inferred from homology"/>
<keyword evidence="10" id="KW-1185">Reference proteome</keyword>
<protein>
    <submittedName>
        <fullName evidence="9">NADH-quinone oxidoreductase subunit M</fullName>
    </submittedName>
</protein>
<evidence type="ECO:0000256" key="6">
    <source>
        <dbReference type="RuleBase" id="RU000320"/>
    </source>
</evidence>
<evidence type="ECO:0000256" key="3">
    <source>
        <dbReference type="ARBA" id="ARBA00022692"/>
    </source>
</evidence>
<evidence type="ECO:0000256" key="1">
    <source>
        <dbReference type="ARBA" id="ARBA00004127"/>
    </source>
</evidence>
<evidence type="ECO:0000313" key="9">
    <source>
        <dbReference type="EMBL" id="SFN26331.1"/>
    </source>
</evidence>
<dbReference type="NCBIfam" id="TIGR01972">
    <property type="entry name" value="NDH_I_M"/>
    <property type="match status" value="1"/>
</dbReference>
<feature type="transmembrane region" description="Helical" evidence="7">
    <location>
        <begin position="323"/>
        <end position="344"/>
    </location>
</feature>
<feature type="domain" description="NADH:quinone oxidoreductase/Mrp antiporter transmembrane" evidence="8">
    <location>
        <begin position="123"/>
        <end position="411"/>
    </location>
</feature>
<dbReference type="EMBL" id="FOUZ01000009">
    <property type="protein sequence ID" value="SFN26331.1"/>
    <property type="molecule type" value="Genomic_DNA"/>
</dbReference>
<dbReference type="GO" id="GO:0015990">
    <property type="term" value="P:electron transport coupled proton transport"/>
    <property type="evidence" value="ECO:0007669"/>
    <property type="project" value="TreeGrafter"/>
</dbReference>
<feature type="transmembrane region" description="Helical" evidence="7">
    <location>
        <begin position="160"/>
        <end position="182"/>
    </location>
</feature>
<feature type="transmembrane region" description="Helical" evidence="7">
    <location>
        <begin position="365"/>
        <end position="387"/>
    </location>
</feature>
<dbReference type="PANTHER" id="PTHR43507">
    <property type="entry name" value="NADH-UBIQUINONE OXIDOREDUCTASE CHAIN 4"/>
    <property type="match status" value="1"/>
</dbReference>
<keyword evidence="4 7" id="KW-1133">Transmembrane helix</keyword>
<organism evidence="9 10">
    <name type="scientific">Algoriella xinjiangensis</name>
    <dbReference type="NCBI Taxonomy" id="684065"/>
    <lineage>
        <taxon>Bacteria</taxon>
        <taxon>Pseudomonadati</taxon>
        <taxon>Bacteroidota</taxon>
        <taxon>Flavobacteriia</taxon>
        <taxon>Flavobacteriales</taxon>
        <taxon>Weeksellaceae</taxon>
        <taxon>Algoriella</taxon>
    </lineage>
</organism>
<comment type="similarity">
    <text evidence="2">Belongs to the complex I subunit 4 family.</text>
</comment>
<keyword evidence="5 7" id="KW-0472">Membrane</keyword>
<evidence type="ECO:0000313" key="10">
    <source>
        <dbReference type="Proteomes" id="UP000199149"/>
    </source>
</evidence>
<dbReference type="Proteomes" id="UP000199149">
    <property type="component" value="Unassembled WGS sequence"/>
</dbReference>
<feature type="transmembrane region" description="Helical" evidence="7">
    <location>
        <begin position="238"/>
        <end position="259"/>
    </location>
</feature>
<dbReference type="GO" id="GO:0008137">
    <property type="term" value="F:NADH dehydrogenase (ubiquinone) activity"/>
    <property type="evidence" value="ECO:0007669"/>
    <property type="project" value="InterPro"/>
</dbReference>
<dbReference type="GO" id="GO:0003954">
    <property type="term" value="F:NADH dehydrogenase activity"/>
    <property type="evidence" value="ECO:0007669"/>
    <property type="project" value="TreeGrafter"/>
</dbReference>
<dbReference type="InterPro" id="IPR010227">
    <property type="entry name" value="NADH_Q_OxRdtase_chainM/4"/>
</dbReference>
<feature type="transmembrane region" description="Helical" evidence="7">
    <location>
        <begin position="442"/>
        <end position="462"/>
    </location>
</feature>
<feature type="transmembrane region" description="Helical" evidence="7">
    <location>
        <begin position="129"/>
        <end position="148"/>
    </location>
</feature>
<evidence type="ECO:0000256" key="7">
    <source>
        <dbReference type="SAM" id="Phobius"/>
    </source>
</evidence>
<dbReference type="InterPro" id="IPR001750">
    <property type="entry name" value="ND/Mrp_TM"/>
</dbReference>
<feature type="transmembrane region" description="Helical" evidence="7">
    <location>
        <begin position="70"/>
        <end position="94"/>
    </location>
</feature>
<dbReference type="AlphaFoldDB" id="A0A1I4XKG6"/>
<evidence type="ECO:0000256" key="4">
    <source>
        <dbReference type="ARBA" id="ARBA00022989"/>
    </source>
</evidence>
<feature type="transmembrane region" description="Helical" evidence="7">
    <location>
        <begin position="296"/>
        <end position="317"/>
    </location>
</feature>
<feature type="transmembrane region" description="Helical" evidence="7">
    <location>
        <begin position="206"/>
        <end position="226"/>
    </location>
</feature>
<dbReference type="GO" id="GO:0016020">
    <property type="term" value="C:membrane"/>
    <property type="evidence" value="ECO:0007669"/>
    <property type="project" value="UniProtKB-SubCell"/>
</dbReference>
<feature type="transmembrane region" description="Helical" evidence="7">
    <location>
        <begin position="6"/>
        <end position="21"/>
    </location>
</feature>
<dbReference type="InterPro" id="IPR003918">
    <property type="entry name" value="NADH_UbQ_OxRdtase"/>
</dbReference>
<feature type="transmembrane region" description="Helical" evidence="7">
    <location>
        <begin position="399"/>
        <end position="421"/>
    </location>
</feature>
<dbReference type="GO" id="GO:0048039">
    <property type="term" value="F:ubiquinone binding"/>
    <property type="evidence" value="ECO:0007669"/>
    <property type="project" value="TreeGrafter"/>
</dbReference>
<dbReference type="RefSeq" id="WP_092908489.1">
    <property type="nucleotide sequence ID" value="NZ_FOUZ01000009.1"/>
</dbReference>
<dbReference type="GO" id="GO:0012505">
    <property type="term" value="C:endomembrane system"/>
    <property type="evidence" value="ECO:0007669"/>
    <property type="project" value="UniProtKB-SubCell"/>
</dbReference>